<keyword evidence="2" id="KW-0805">Transcription regulation</keyword>
<gene>
    <name evidence="7" type="ORF">FSB73_00460</name>
</gene>
<dbReference type="Proteomes" id="UP000321291">
    <property type="component" value="Chromosome"/>
</dbReference>
<dbReference type="PANTHER" id="PTHR43133">
    <property type="entry name" value="RNA POLYMERASE ECF-TYPE SIGMA FACTO"/>
    <property type="match status" value="1"/>
</dbReference>
<dbReference type="InterPro" id="IPR014327">
    <property type="entry name" value="RNA_pol_sigma70_bacteroid"/>
</dbReference>
<dbReference type="GO" id="GO:0003677">
    <property type="term" value="F:DNA binding"/>
    <property type="evidence" value="ECO:0007669"/>
    <property type="project" value="InterPro"/>
</dbReference>
<dbReference type="Gene3D" id="1.10.10.10">
    <property type="entry name" value="Winged helix-like DNA-binding domain superfamily/Winged helix DNA-binding domain"/>
    <property type="match status" value="1"/>
</dbReference>
<dbReference type="EMBL" id="CP042434">
    <property type="protein sequence ID" value="QEC74140.1"/>
    <property type="molecule type" value="Genomic_DNA"/>
</dbReference>
<dbReference type="SUPFAM" id="SSF88659">
    <property type="entry name" value="Sigma3 and sigma4 domains of RNA polymerase sigma factors"/>
    <property type="match status" value="1"/>
</dbReference>
<dbReference type="CDD" id="cd06171">
    <property type="entry name" value="Sigma70_r4"/>
    <property type="match status" value="1"/>
</dbReference>
<dbReference type="Pfam" id="PF04542">
    <property type="entry name" value="Sigma70_r2"/>
    <property type="match status" value="1"/>
</dbReference>
<dbReference type="SUPFAM" id="SSF88946">
    <property type="entry name" value="Sigma2 domain of RNA polymerase sigma factors"/>
    <property type="match status" value="1"/>
</dbReference>
<keyword evidence="4" id="KW-0804">Transcription</keyword>
<dbReference type="InterPro" id="IPR007627">
    <property type="entry name" value="RNA_pol_sigma70_r2"/>
</dbReference>
<dbReference type="InterPro" id="IPR013325">
    <property type="entry name" value="RNA_pol_sigma_r2"/>
</dbReference>
<evidence type="ECO:0000256" key="1">
    <source>
        <dbReference type="ARBA" id="ARBA00010641"/>
    </source>
</evidence>
<dbReference type="InterPro" id="IPR014284">
    <property type="entry name" value="RNA_pol_sigma-70_dom"/>
</dbReference>
<sequence length="194" mass="22951">MDFIEQEMITLIQAGDEKAFEQAFKKYARPLHAYGYTLLNDSHIAEELIQDLFLKIWDQRNTLTIHTSLKAYLYRSLHNDCMNHIRHLKVKRNYESIMKNASDKINQLQPDNGLEFKEIQQKLRTGMNKLPEACRTVFQLSRFEHLTYREIATQLGISIKTVENQMGKAFKILRLEFHDYLVLILLLILMSEIF</sequence>
<dbReference type="Gene3D" id="1.10.1740.10">
    <property type="match status" value="1"/>
</dbReference>
<dbReference type="InterPro" id="IPR036388">
    <property type="entry name" value="WH-like_DNA-bd_sf"/>
</dbReference>
<dbReference type="InterPro" id="IPR013249">
    <property type="entry name" value="RNA_pol_sigma70_r4_t2"/>
</dbReference>
<evidence type="ECO:0000256" key="4">
    <source>
        <dbReference type="ARBA" id="ARBA00023163"/>
    </source>
</evidence>
<name>A0A5B8VRQ4_9BACT</name>
<dbReference type="KEGG" id="agi:FSB73_00460"/>
<evidence type="ECO:0000313" key="8">
    <source>
        <dbReference type="Proteomes" id="UP000321291"/>
    </source>
</evidence>
<protein>
    <submittedName>
        <fullName evidence="7">RNA polymerase sigma-70 factor</fullName>
    </submittedName>
</protein>
<dbReference type="InterPro" id="IPR039425">
    <property type="entry name" value="RNA_pol_sigma-70-like"/>
</dbReference>
<comment type="similarity">
    <text evidence="1">Belongs to the sigma-70 factor family. ECF subfamily.</text>
</comment>
<keyword evidence="3" id="KW-0731">Sigma factor</keyword>
<dbReference type="Pfam" id="PF08281">
    <property type="entry name" value="Sigma70_r4_2"/>
    <property type="match status" value="1"/>
</dbReference>
<reference evidence="7 8" key="1">
    <citation type="journal article" date="2017" name="Int. J. Syst. Evol. Microbiol.">
        <title>Arachidicoccus ginsenosidivorans sp. nov., with ginsenoside-converting activity isolated from ginseng cultivating soil.</title>
        <authorList>
            <person name="Siddiqi M.Z."/>
            <person name="Aslam Z."/>
            <person name="Im W.T."/>
        </authorList>
    </citation>
    <scope>NUCLEOTIDE SEQUENCE [LARGE SCALE GENOMIC DNA]</scope>
    <source>
        <strain evidence="7 8">Gsoil 809</strain>
    </source>
</reference>
<dbReference type="NCBIfam" id="TIGR02937">
    <property type="entry name" value="sigma70-ECF"/>
    <property type="match status" value="1"/>
</dbReference>
<dbReference type="InterPro" id="IPR013324">
    <property type="entry name" value="RNA_pol_sigma_r3/r4-like"/>
</dbReference>
<dbReference type="GO" id="GO:0016987">
    <property type="term" value="F:sigma factor activity"/>
    <property type="evidence" value="ECO:0007669"/>
    <property type="project" value="UniProtKB-KW"/>
</dbReference>
<keyword evidence="8" id="KW-1185">Reference proteome</keyword>
<evidence type="ECO:0000313" key="7">
    <source>
        <dbReference type="EMBL" id="QEC74140.1"/>
    </source>
</evidence>
<feature type="domain" description="RNA polymerase sigma-70 region 2" evidence="5">
    <location>
        <begin position="24"/>
        <end position="87"/>
    </location>
</feature>
<dbReference type="OrthoDB" id="1100095at2"/>
<dbReference type="AlphaFoldDB" id="A0A5B8VRQ4"/>
<proteinExistence type="inferred from homology"/>
<organism evidence="7 8">
    <name type="scientific">Arachidicoccus ginsenosidivorans</name>
    <dbReference type="NCBI Taxonomy" id="496057"/>
    <lineage>
        <taxon>Bacteria</taxon>
        <taxon>Pseudomonadati</taxon>
        <taxon>Bacteroidota</taxon>
        <taxon>Chitinophagia</taxon>
        <taxon>Chitinophagales</taxon>
        <taxon>Chitinophagaceae</taxon>
        <taxon>Arachidicoccus</taxon>
    </lineage>
</organism>
<feature type="domain" description="RNA polymerase sigma factor 70 region 4 type 2" evidence="6">
    <location>
        <begin position="121"/>
        <end position="171"/>
    </location>
</feature>
<evidence type="ECO:0000259" key="6">
    <source>
        <dbReference type="Pfam" id="PF08281"/>
    </source>
</evidence>
<dbReference type="NCBIfam" id="TIGR02985">
    <property type="entry name" value="Sig70_bacteroi1"/>
    <property type="match status" value="1"/>
</dbReference>
<evidence type="ECO:0000256" key="2">
    <source>
        <dbReference type="ARBA" id="ARBA00023015"/>
    </source>
</evidence>
<accession>A0A5B8VRQ4</accession>
<dbReference type="GO" id="GO:0006352">
    <property type="term" value="P:DNA-templated transcription initiation"/>
    <property type="evidence" value="ECO:0007669"/>
    <property type="project" value="InterPro"/>
</dbReference>
<evidence type="ECO:0000256" key="3">
    <source>
        <dbReference type="ARBA" id="ARBA00023082"/>
    </source>
</evidence>
<dbReference type="PANTHER" id="PTHR43133:SF46">
    <property type="entry name" value="RNA POLYMERASE SIGMA-70 FACTOR ECF SUBFAMILY"/>
    <property type="match status" value="1"/>
</dbReference>
<evidence type="ECO:0000259" key="5">
    <source>
        <dbReference type="Pfam" id="PF04542"/>
    </source>
</evidence>